<name>A0A1Q4H890_9MYCO</name>
<evidence type="ECO:0000259" key="4">
    <source>
        <dbReference type="SMART" id="SM00822"/>
    </source>
</evidence>
<keyword evidence="2" id="KW-0560">Oxidoreductase</keyword>
<dbReference type="RefSeq" id="WP_073858463.1">
    <property type="nucleotide sequence ID" value="NZ_BAAATC010000015.1"/>
</dbReference>
<dbReference type="EMBL" id="PDCR01000017">
    <property type="protein sequence ID" value="PEG53788.1"/>
    <property type="molecule type" value="Genomic_DNA"/>
</dbReference>
<dbReference type="SMART" id="SM00822">
    <property type="entry name" value="PKS_KR"/>
    <property type="match status" value="1"/>
</dbReference>
<reference evidence="6 8" key="2">
    <citation type="submission" date="2017-10" db="EMBL/GenBank/DDBJ databases">
        <title>The new phylogeny of genus Mycobacterium.</title>
        <authorList>
            <person name="Tortoli E."/>
            <person name="Trovato A."/>
            <person name="Cirillo D.M."/>
        </authorList>
    </citation>
    <scope>NUCLEOTIDE SEQUENCE [LARGE SCALE GENOMIC DNA]</scope>
    <source>
        <strain evidence="6 8">IP141170001</strain>
    </source>
</reference>
<dbReference type="InterPro" id="IPR036291">
    <property type="entry name" value="NAD(P)-bd_dom_sf"/>
</dbReference>
<dbReference type="InterPro" id="IPR057326">
    <property type="entry name" value="KR_dom"/>
</dbReference>
<gene>
    <name evidence="5" type="ORF">BV510_23980</name>
    <name evidence="6" type="ORF">CRI78_14375</name>
</gene>
<organism evidence="5 7">
    <name type="scientific">Mycolicibacterium diernhoferi</name>
    <dbReference type="NCBI Taxonomy" id="1801"/>
    <lineage>
        <taxon>Bacteria</taxon>
        <taxon>Bacillati</taxon>
        <taxon>Actinomycetota</taxon>
        <taxon>Actinomycetes</taxon>
        <taxon>Mycobacteriales</taxon>
        <taxon>Mycobacteriaceae</taxon>
        <taxon>Mycolicibacterium</taxon>
    </lineage>
</organism>
<evidence type="ECO:0000313" key="6">
    <source>
        <dbReference type="EMBL" id="PEG53788.1"/>
    </source>
</evidence>
<comment type="similarity">
    <text evidence="1 3">Belongs to the short-chain dehydrogenases/reductases (SDR) family.</text>
</comment>
<evidence type="ECO:0000256" key="2">
    <source>
        <dbReference type="ARBA" id="ARBA00023002"/>
    </source>
</evidence>
<dbReference type="GO" id="GO:0016491">
    <property type="term" value="F:oxidoreductase activity"/>
    <property type="evidence" value="ECO:0007669"/>
    <property type="project" value="UniProtKB-KW"/>
</dbReference>
<comment type="caution">
    <text evidence="5">The sequence shown here is derived from an EMBL/GenBank/DDBJ whole genome shotgun (WGS) entry which is preliminary data.</text>
</comment>
<evidence type="ECO:0000256" key="3">
    <source>
        <dbReference type="RuleBase" id="RU000363"/>
    </source>
</evidence>
<sequence>MPTALITGAGGGIGSAVATALAPTHTLLLAGRPSAHLDALAARLGAPTWPLDLADQESIEAAAEPLAELDVLVHNAGVLYPGTVGESSAEQWRASFEINVTGAVALTLALLPALRAARGQVVFINSGAGQKVSAGMASYSASKFALRAFADSLRTDEPSLRVTSIFPGRTDSEMQRDLVAYEAHGEDHAYDPAKFLRPETVAATVAQAVLTPPDGHVHEVVIRPRG</sequence>
<evidence type="ECO:0000313" key="5">
    <source>
        <dbReference type="EMBL" id="OPE48278.1"/>
    </source>
</evidence>
<dbReference type="InterPro" id="IPR002347">
    <property type="entry name" value="SDR_fam"/>
</dbReference>
<protein>
    <submittedName>
        <fullName evidence="5">Short chain dehydrogenase</fullName>
    </submittedName>
</protein>
<evidence type="ECO:0000313" key="7">
    <source>
        <dbReference type="Proteomes" id="UP000191039"/>
    </source>
</evidence>
<dbReference type="SUPFAM" id="SSF51735">
    <property type="entry name" value="NAD(P)-binding Rossmann-fold domains"/>
    <property type="match status" value="1"/>
</dbReference>
<dbReference type="EMBL" id="MIJD01000336">
    <property type="protein sequence ID" value="OPE48278.1"/>
    <property type="molecule type" value="Genomic_DNA"/>
</dbReference>
<evidence type="ECO:0000313" key="8">
    <source>
        <dbReference type="Proteomes" id="UP000220340"/>
    </source>
</evidence>
<dbReference type="PANTHER" id="PTHR44196">
    <property type="entry name" value="DEHYDROGENASE/REDUCTASE SDR FAMILY MEMBER 7B"/>
    <property type="match status" value="1"/>
</dbReference>
<dbReference type="PRINTS" id="PR00081">
    <property type="entry name" value="GDHRDH"/>
</dbReference>
<dbReference type="PRINTS" id="PR00080">
    <property type="entry name" value="SDRFAMILY"/>
</dbReference>
<evidence type="ECO:0000256" key="1">
    <source>
        <dbReference type="ARBA" id="ARBA00006484"/>
    </source>
</evidence>
<dbReference type="InterPro" id="IPR020904">
    <property type="entry name" value="Sc_DH/Rdtase_CS"/>
</dbReference>
<keyword evidence="8" id="KW-1185">Reference proteome</keyword>
<dbReference type="Proteomes" id="UP000191039">
    <property type="component" value="Unassembled WGS sequence"/>
</dbReference>
<dbReference type="OrthoDB" id="158573at2"/>
<dbReference type="Proteomes" id="UP000220340">
    <property type="component" value="Unassembled WGS sequence"/>
</dbReference>
<accession>A0A1Q4H890</accession>
<dbReference type="GO" id="GO:0016020">
    <property type="term" value="C:membrane"/>
    <property type="evidence" value="ECO:0007669"/>
    <property type="project" value="TreeGrafter"/>
</dbReference>
<dbReference type="NCBIfam" id="NF006073">
    <property type="entry name" value="PRK08219.1"/>
    <property type="match status" value="1"/>
</dbReference>
<dbReference type="PANTHER" id="PTHR44196:SF1">
    <property type="entry name" value="DEHYDROGENASE_REDUCTASE SDR FAMILY MEMBER 7B"/>
    <property type="match status" value="1"/>
</dbReference>
<dbReference type="Pfam" id="PF00106">
    <property type="entry name" value="adh_short"/>
    <property type="match status" value="1"/>
</dbReference>
<dbReference type="STRING" id="1801.BRW64_21400"/>
<feature type="domain" description="Ketoreductase" evidence="4">
    <location>
        <begin position="2"/>
        <end position="170"/>
    </location>
</feature>
<dbReference type="CDD" id="cd05233">
    <property type="entry name" value="SDR_c"/>
    <property type="match status" value="1"/>
</dbReference>
<dbReference type="AlphaFoldDB" id="A0A1Q4H890"/>
<dbReference type="PROSITE" id="PS00061">
    <property type="entry name" value="ADH_SHORT"/>
    <property type="match status" value="1"/>
</dbReference>
<dbReference type="Gene3D" id="3.40.50.720">
    <property type="entry name" value="NAD(P)-binding Rossmann-like Domain"/>
    <property type="match status" value="1"/>
</dbReference>
<proteinExistence type="inferred from homology"/>
<reference evidence="5 7" key="1">
    <citation type="submission" date="2016-09" db="EMBL/GenBank/DDBJ databases">
        <title>genome sequences of unsequenced Mycobacteria.</title>
        <authorList>
            <person name="Greninger A.L."/>
            <person name="Jerome K.R."/>
            <person name="Mcnair B."/>
            <person name="Wallis C."/>
            <person name="Fang F."/>
        </authorList>
    </citation>
    <scope>NUCLEOTIDE SEQUENCE [LARGE SCALE GENOMIC DNA]</scope>
    <source>
        <strain evidence="5 7">BM1</strain>
    </source>
</reference>